<feature type="region of interest" description="Disordered" evidence="3">
    <location>
        <begin position="53"/>
        <end position="85"/>
    </location>
</feature>
<dbReference type="PANTHER" id="PTHR17469">
    <property type="entry name" value="SPERM SPECIFIC ANTIGEN 2-RELATED"/>
    <property type="match status" value="1"/>
</dbReference>
<feature type="compositionally biased region" description="Low complexity" evidence="3">
    <location>
        <begin position="365"/>
        <end position="377"/>
    </location>
</feature>
<dbReference type="AlphaFoldDB" id="A0AA47MMG0"/>
<accession>A0AA47MMG0</accession>
<gene>
    <name evidence="5" type="primary">Ssfa2_2</name>
    <name evidence="5" type="ORF">N1851_018771</name>
</gene>
<dbReference type="Proteomes" id="UP001174136">
    <property type="component" value="Unassembled WGS sequence"/>
</dbReference>
<feature type="region of interest" description="Disordered" evidence="3">
    <location>
        <begin position="1"/>
        <end position="38"/>
    </location>
</feature>
<evidence type="ECO:0000259" key="4">
    <source>
        <dbReference type="Pfam" id="PF14723"/>
    </source>
</evidence>
<sequence length="617" mass="68152">MLNGPGSQVSVPGSQVSSPGSLVSGPGSQISSPGSVVSGPIELQAPSLMIQQALARAKHSQPSHRTPSPTCSEPVQTSRGGRARVGRFRLERSSSLPSSLLAPTKVVSSVKIQFGRGAPTSCSAPRFSFRYCCEEEEEEREEEEGCGHPEYAQPSPYNAPFQYLPPLHTYYGYSPFPVPPYVCSPQPRPASLQGQMLHPGLAPTLVPGFDPAPSSTEMQLRRVLHQIHGVVESLDPQSVSSSWHMFNDHQAALQIRQAELQQKRRSLSAFRSHMIDLELSIIGQQAQVYPHLSPAERLQVEQLKSLRSAVREELQELEVQLAQHMDLQMNASLDSRSTSAADPVERLLTEQLLLQSELDYVDHASSPGPSFSRSSSPIRYRTSINLTPAIPPRATTTREGEERGKRERRGGETEDGGGETEERTGGERRGQEERGEEESGDTIHRIYSDNLQQIIQEVSYLPVCLLPACLLPVCQLPACQLPPACYLYVCYLPVNYLPACLLLVKKDNRVSTCISDISVWMKEYHLQLNLTNTEHPALFVAADKARQSLPQGRQIDSCQREVCLSVFTVPMTTTAVSLDRIHDPMALFSRVGVLTPVILAKFPSWLLYHHGHLLIPL</sequence>
<evidence type="ECO:0000313" key="6">
    <source>
        <dbReference type="Proteomes" id="UP001174136"/>
    </source>
</evidence>
<keyword evidence="6" id="KW-1185">Reference proteome</keyword>
<feature type="compositionally biased region" description="Basic and acidic residues" evidence="3">
    <location>
        <begin position="396"/>
        <end position="412"/>
    </location>
</feature>
<name>A0AA47MMG0_MERPO</name>
<dbReference type="Pfam" id="PF14723">
    <property type="entry name" value="SSFA2_C"/>
    <property type="match status" value="1"/>
</dbReference>
<reference evidence="5" key="1">
    <citation type="journal article" date="2023" name="Front. Mar. Sci.">
        <title>A new Merluccius polli reference genome to investigate the effects of global change in West African waters.</title>
        <authorList>
            <person name="Mateo J.L."/>
            <person name="Blanco-Fernandez C."/>
            <person name="Garcia-Vazquez E."/>
            <person name="Machado-Schiaffino G."/>
        </authorList>
    </citation>
    <scope>NUCLEOTIDE SEQUENCE</scope>
    <source>
        <strain evidence="5">C29</strain>
        <tissue evidence="5">Fin</tissue>
    </source>
</reference>
<dbReference type="PANTHER" id="PTHR17469:SF11">
    <property type="entry name" value="PROTEIN ITPRID2"/>
    <property type="match status" value="1"/>
</dbReference>
<feature type="coiled-coil region" evidence="2">
    <location>
        <begin position="300"/>
        <end position="327"/>
    </location>
</feature>
<organism evidence="5 6">
    <name type="scientific">Merluccius polli</name>
    <name type="common">Benguela hake</name>
    <name type="synonym">Merluccius cadenati</name>
    <dbReference type="NCBI Taxonomy" id="89951"/>
    <lineage>
        <taxon>Eukaryota</taxon>
        <taxon>Metazoa</taxon>
        <taxon>Chordata</taxon>
        <taxon>Craniata</taxon>
        <taxon>Vertebrata</taxon>
        <taxon>Euteleostomi</taxon>
        <taxon>Actinopterygii</taxon>
        <taxon>Neopterygii</taxon>
        <taxon>Teleostei</taxon>
        <taxon>Neoteleostei</taxon>
        <taxon>Acanthomorphata</taxon>
        <taxon>Zeiogadaria</taxon>
        <taxon>Gadariae</taxon>
        <taxon>Gadiformes</taxon>
        <taxon>Gadoidei</taxon>
        <taxon>Merlucciidae</taxon>
        <taxon>Merluccius</taxon>
    </lineage>
</organism>
<dbReference type="EMBL" id="JAOPHQ010003435">
    <property type="protein sequence ID" value="KAK0143098.1"/>
    <property type="molecule type" value="Genomic_DNA"/>
</dbReference>
<comment type="caution">
    <text evidence="5">The sequence shown here is derived from an EMBL/GenBank/DDBJ whole genome shotgun (WGS) entry which is preliminary data.</text>
</comment>
<proteinExistence type="predicted"/>
<keyword evidence="1 2" id="KW-0175">Coiled coil</keyword>
<dbReference type="InterPro" id="IPR043444">
    <property type="entry name" value="TESPA1-like"/>
</dbReference>
<evidence type="ECO:0000313" key="5">
    <source>
        <dbReference type="EMBL" id="KAK0143098.1"/>
    </source>
</evidence>
<protein>
    <submittedName>
        <fullName evidence="5">Sperm-specific antigen 2</fullName>
    </submittedName>
</protein>
<feature type="compositionally biased region" description="Polar residues" evidence="3">
    <location>
        <begin position="63"/>
        <end position="79"/>
    </location>
</feature>
<evidence type="ECO:0000256" key="3">
    <source>
        <dbReference type="SAM" id="MobiDB-lite"/>
    </source>
</evidence>
<dbReference type="InterPro" id="IPR029326">
    <property type="entry name" value="SSFA2_C"/>
</dbReference>
<evidence type="ECO:0000256" key="1">
    <source>
        <dbReference type="ARBA" id="ARBA00023054"/>
    </source>
</evidence>
<evidence type="ECO:0000256" key="2">
    <source>
        <dbReference type="SAM" id="Coils"/>
    </source>
</evidence>
<feature type="region of interest" description="Disordered" evidence="3">
    <location>
        <begin position="363"/>
        <end position="442"/>
    </location>
</feature>
<feature type="domain" description="Sperm-specific antigen 2 C-terminal" evidence="4">
    <location>
        <begin position="212"/>
        <end position="324"/>
    </location>
</feature>
<feature type="compositionally biased region" description="Basic and acidic residues" evidence="3">
    <location>
        <begin position="420"/>
        <end position="433"/>
    </location>
</feature>